<dbReference type="Proteomes" id="UP000604481">
    <property type="component" value="Unassembled WGS sequence"/>
</dbReference>
<dbReference type="InterPro" id="IPR002104">
    <property type="entry name" value="Integrase_catalytic"/>
</dbReference>
<protein>
    <submittedName>
        <fullName evidence="8">Tyrosine-type recombinase/integrase</fullName>
    </submittedName>
</protein>
<feature type="domain" description="Tyr recombinase" evidence="6">
    <location>
        <begin position="208"/>
        <end position="392"/>
    </location>
</feature>
<evidence type="ECO:0000259" key="6">
    <source>
        <dbReference type="PROSITE" id="PS51898"/>
    </source>
</evidence>
<evidence type="ECO:0000256" key="1">
    <source>
        <dbReference type="ARBA" id="ARBA00008857"/>
    </source>
</evidence>
<dbReference type="PANTHER" id="PTHR30629">
    <property type="entry name" value="PROPHAGE INTEGRASE"/>
    <property type="match status" value="1"/>
</dbReference>
<feature type="non-terminal residue" evidence="8">
    <location>
        <position position="1"/>
    </location>
</feature>
<evidence type="ECO:0000256" key="5">
    <source>
        <dbReference type="PROSITE-ProRule" id="PRU01248"/>
    </source>
</evidence>
<dbReference type="CDD" id="cd00801">
    <property type="entry name" value="INT_P4_C"/>
    <property type="match status" value="1"/>
</dbReference>
<dbReference type="PROSITE" id="PS51900">
    <property type="entry name" value="CB"/>
    <property type="match status" value="1"/>
</dbReference>
<dbReference type="InterPro" id="IPR053876">
    <property type="entry name" value="Phage_int_M"/>
</dbReference>
<gene>
    <name evidence="8" type="ORF">INR99_17195</name>
</gene>
<proteinExistence type="inferred from homology"/>
<reference evidence="8 9" key="1">
    <citation type="submission" date="2020-10" db="EMBL/GenBank/DDBJ databases">
        <title>The genome sequence of Chitinilyticum litopenaei 4Y14.</title>
        <authorList>
            <person name="Liu Y."/>
        </authorList>
    </citation>
    <scope>NUCLEOTIDE SEQUENCE [LARGE SCALE GENOMIC DNA]</scope>
    <source>
        <strain evidence="8 9">4Y14</strain>
    </source>
</reference>
<dbReference type="SUPFAM" id="SSF56349">
    <property type="entry name" value="DNA breaking-rejoining enzymes"/>
    <property type="match status" value="1"/>
</dbReference>
<feature type="domain" description="Core-binding (CB)" evidence="7">
    <location>
        <begin position="104"/>
        <end position="184"/>
    </location>
</feature>
<evidence type="ECO:0000259" key="7">
    <source>
        <dbReference type="PROSITE" id="PS51900"/>
    </source>
</evidence>
<dbReference type="InterPro" id="IPR025166">
    <property type="entry name" value="Integrase_DNA_bind_dom"/>
</dbReference>
<dbReference type="GO" id="GO:0003677">
    <property type="term" value="F:DNA binding"/>
    <property type="evidence" value="ECO:0007669"/>
    <property type="project" value="UniProtKB-UniRule"/>
</dbReference>
<dbReference type="InterPro" id="IPR011010">
    <property type="entry name" value="DNA_brk_join_enz"/>
</dbReference>
<dbReference type="GO" id="GO:0015074">
    <property type="term" value="P:DNA integration"/>
    <property type="evidence" value="ECO:0007669"/>
    <property type="project" value="UniProtKB-KW"/>
</dbReference>
<dbReference type="InterPro" id="IPR013762">
    <property type="entry name" value="Integrase-like_cat_sf"/>
</dbReference>
<comment type="similarity">
    <text evidence="1">Belongs to the 'phage' integrase family.</text>
</comment>
<evidence type="ECO:0000256" key="2">
    <source>
        <dbReference type="ARBA" id="ARBA00022908"/>
    </source>
</evidence>
<evidence type="ECO:0000313" key="8">
    <source>
        <dbReference type="EMBL" id="MBE9611050.1"/>
    </source>
</evidence>
<dbReference type="Gene3D" id="1.10.150.130">
    <property type="match status" value="1"/>
</dbReference>
<dbReference type="Pfam" id="PF00589">
    <property type="entry name" value="Phage_integrase"/>
    <property type="match status" value="1"/>
</dbReference>
<dbReference type="PROSITE" id="PS51898">
    <property type="entry name" value="TYR_RECOMBINASE"/>
    <property type="match status" value="1"/>
</dbReference>
<keyword evidence="3 5" id="KW-0238">DNA-binding</keyword>
<dbReference type="Pfam" id="PF22022">
    <property type="entry name" value="Phage_int_M"/>
    <property type="match status" value="1"/>
</dbReference>
<accession>A0A8J7FKA7</accession>
<keyword evidence="2" id="KW-0229">DNA integration</keyword>
<evidence type="ECO:0000256" key="3">
    <source>
        <dbReference type="ARBA" id="ARBA00023125"/>
    </source>
</evidence>
<dbReference type="Gene3D" id="3.30.160.390">
    <property type="entry name" value="Integrase, DNA-binding domain"/>
    <property type="match status" value="1"/>
</dbReference>
<dbReference type="AlphaFoldDB" id="A0A8J7FKA7"/>
<dbReference type="Gene3D" id="1.10.443.10">
    <property type="entry name" value="Intergrase catalytic core"/>
    <property type="match status" value="1"/>
</dbReference>
<feature type="non-terminal residue" evidence="8">
    <location>
        <position position="400"/>
    </location>
</feature>
<dbReference type="InterPro" id="IPR044068">
    <property type="entry name" value="CB"/>
</dbReference>
<comment type="caution">
    <text evidence="8">The sequence shown here is derived from an EMBL/GenBank/DDBJ whole genome shotgun (WGS) entry which is preliminary data.</text>
</comment>
<dbReference type="InterPro" id="IPR038488">
    <property type="entry name" value="Integrase_DNA-bd_sf"/>
</dbReference>
<dbReference type="Pfam" id="PF13356">
    <property type="entry name" value="Arm-DNA-bind_3"/>
    <property type="match status" value="1"/>
</dbReference>
<dbReference type="InterPro" id="IPR010998">
    <property type="entry name" value="Integrase_recombinase_N"/>
</dbReference>
<dbReference type="InterPro" id="IPR050808">
    <property type="entry name" value="Phage_Integrase"/>
</dbReference>
<dbReference type="EMBL" id="JADFUA010000024">
    <property type="protein sequence ID" value="MBE9611050.1"/>
    <property type="molecule type" value="Genomic_DNA"/>
</dbReference>
<dbReference type="PANTHER" id="PTHR30629:SF2">
    <property type="entry name" value="PROPHAGE INTEGRASE INTS-RELATED"/>
    <property type="match status" value="1"/>
</dbReference>
<name>A0A8J7FKA7_9NEIS</name>
<evidence type="ECO:0000313" key="9">
    <source>
        <dbReference type="Proteomes" id="UP000604481"/>
    </source>
</evidence>
<keyword evidence="4" id="KW-0233">DNA recombination</keyword>
<evidence type="ECO:0000256" key="4">
    <source>
        <dbReference type="ARBA" id="ARBA00023172"/>
    </source>
</evidence>
<sequence>DRATKAKLDELIRQDTAFNFSIGDGLYLSRKNGAHRASWYYRYTVGNITQKMVIGYYPEMTVTSARKEALKKKVQLLGGVVPKLQKEKLVERQVTEVIEKRLERTVGQLAQEYLLRIISPRIRTDYIQRRQLAKDVLPYIGSRKIKSIIPEDIDRLLDRIRQRGAPTVANKVLRLLQNMWNYAQRKGYIENNRIALMTIADAGGSEVARSRFLTADEIQLLFVAMRRARGFSRQNELTIRLLLLLCCRKMELCSARWENFDLEAAVWYMTDDTKTKRGIDVPLPKLAVTYLLELKTLAGDSEYVLPARKMQTSGIPYICVNTLNVALSKVKREMPNVAPFVIHDLRRTGRTHLSDLGIDPITAELTLNHHIKGVHGIYNRHSYFKERKQALEAWASRLQE</sequence>
<organism evidence="8 9">
    <name type="scientific">Chitinilyticum piscinae</name>
    <dbReference type="NCBI Taxonomy" id="2866724"/>
    <lineage>
        <taxon>Bacteria</taxon>
        <taxon>Pseudomonadati</taxon>
        <taxon>Pseudomonadota</taxon>
        <taxon>Betaproteobacteria</taxon>
        <taxon>Neisseriales</taxon>
        <taxon>Chitinibacteraceae</taxon>
        <taxon>Chitinilyticum</taxon>
    </lineage>
</organism>
<dbReference type="GO" id="GO:0006310">
    <property type="term" value="P:DNA recombination"/>
    <property type="evidence" value="ECO:0007669"/>
    <property type="project" value="UniProtKB-KW"/>
</dbReference>
<keyword evidence="9" id="KW-1185">Reference proteome</keyword>